<dbReference type="InterPro" id="IPR039538">
    <property type="entry name" value="BetI_C"/>
</dbReference>
<evidence type="ECO:0000256" key="1">
    <source>
        <dbReference type="ARBA" id="ARBA00022491"/>
    </source>
</evidence>
<dbReference type="InterPro" id="IPR050109">
    <property type="entry name" value="HTH-type_TetR-like_transc_reg"/>
</dbReference>
<name>A0ABS9AAB9_9GAMM</name>
<dbReference type="InterPro" id="IPR036271">
    <property type="entry name" value="Tet_transcr_reg_TetR-rel_C_sf"/>
</dbReference>
<evidence type="ECO:0000259" key="6">
    <source>
        <dbReference type="PROSITE" id="PS50977"/>
    </source>
</evidence>
<evidence type="ECO:0000313" key="8">
    <source>
        <dbReference type="Proteomes" id="UP001320122"/>
    </source>
</evidence>
<dbReference type="RefSeq" id="WP_234272109.1">
    <property type="nucleotide sequence ID" value="NZ_JABFTT010000001.1"/>
</dbReference>
<evidence type="ECO:0000256" key="4">
    <source>
        <dbReference type="ARBA" id="ARBA00023163"/>
    </source>
</evidence>
<keyword evidence="3 5" id="KW-0238">DNA-binding</keyword>
<keyword evidence="2" id="KW-0805">Transcription regulation</keyword>
<keyword evidence="1" id="KW-0678">Repressor</keyword>
<protein>
    <submittedName>
        <fullName evidence="7">TetR/AcrR family transcriptional regulator</fullName>
    </submittedName>
</protein>
<feature type="domain" description="HTH tetR-type" evidence="6">
    <location>
        <begin position="12"/>
        <end position="72"/>
    </location>
</feature>
<dbReference type="EMBL" id="JABFTT010000001">
    <property type="protein sequence ID" value="MCE8018730.1"/>
    <property type="molecule type" value="Genomic_DNA"/>
</dbReference>
<dbReference type="Pfam" id="PF00440">
    <property type="entry name" value="TetR_N"/>
    <property type="match status" value="1"/>
</dbReference>
<keyword evidence="4" id="KW-0804">Transcription</keyword>
<proteinExistence type="predicted"/>
<organism evidence="7 8">
    <name type="scientific">Billgrantia zhangzhouensis</name>
    <dbReference type="NCBI Taxonomy" id="2733481"/>
    <lineage>
        <taxon>Bacteria</taxon>
        <taxon>Pseudomonadati</taxon>
        <taxon>Pseudomonadota</taxon>
        <taxon>Gammaproteobacteria</taxon>
        <taxon>Oceanospirillales</taxon>
        <taxon>Halomonadaceae</taxon>
        <taxon>Billgrantia</taxon>
    </lineage>
</organism>
<dbReference type="Proteomes" id="UP001320122">
    <property type="component" value="Unassembled WGS sequence"/>
</dbReference>
<gene>
    <name evidence="7" type="ORF">HOP51_01165</name>
</gene>
<dbReference type="PANTHER" id="PTHR30055">
    <property type="entry name" value="HTH-TYPE TRANSCRIPTIONAL REGULATOR RUTR"/>
    <property type="match status" value="1"/>
</dbReference>
<evidence type="ECO:0000256" key="3">
    <source>
        <dbReference type="ARBA" id="ARBA00023125"/>
    </source>
</evidence>
<feature type="DNA-binding region" description="H-T-H motif" evidence="5">
    <location>
        <begin position="35"/>
        <end position="54"/>
    </location>
</feature>
<evidence type="ECO:0000313" key="7">
    <source>
        <dbReference type="EMBL" id="MCE8018730.1"/>
    </source>
</evidence>
<dbReference type="PROSITE" id="PS50977">
    <property type="entry name" value="HTH_TETR_2"/>
    <property type="match status" value="1"/>
</dbReference>
<evidence type="ECO:0000256" key="2">
    <source>
        <dbReference type="ARBA" id="ARBA00023015"/>
    </source>
</evidence>
<evidence type="ECO:0000256" key="5">
    <source>
        <dbReference type="PROSITE-ProRule" id="PRU00335"/>
    </source>
</evidence>
<comment type="caution">
    <text evidence="7">The sequence shown here is derived from an EMBL/GenBank/DDBJ whole genome shotgun (WGS) entry which is preliminary data.</text>
</comment>
<dbReference type="InterPro" id="IPR009057">
    <property type="entry name" value="Homeodomain-like_sf"/>
</dbReference>
<sequence length="187" mass="21794">MKATQLRRMPREERRSQILEATASMMIERGIGAASSREVARSLNVGTGLLFHYFDSWETLRLEAIEHALDRDICEVERRLSNAPPDEARTLLVDWMVPEVKDAYWSLWLDVKDAARRESKIAEVLARQLTRWHRLVSELPSLEDVRRRDTETWKIICLVDGMAAYVLIDEAFPSRELMRSTLLELLR</sequence>
<dbReference type="SUPFAM" id="SSF48498">
    <property type="entry name" value="Tetracyclin repressor-like, C-terminal domain"/>
    <property type="match status" value="1"/>
</dbReference>
<dbReference type="Gene3D" id="1.10.357.10">
    <property type="entry name" value="Tetracycline Repressor, domain 2"/>
    <property type="match status" value="1"/>
</dbReference>
<reference evidence="7 8" key="1">
    <citation type="journal article" date="2021" name="Front. Microbiol.">
        <title>Aerobic Denitrification and Heterotrophic Sulfur Oxidation in the Genus Halomonas Revealed by Six Novel Species Characterizations and Genome-Based Analysis.</title>
        <authorList>
            <person name="Wang L."/>
            <person name="Shao Z."/>
        </authorList>
    </citation>
    <scope>NUCLEOTIDE SEQUENCE [LARGE SCALE GENOMIC DNA]</scope>
    <source>
        <strain evidence="7 8">MCCC 1A11036</strain>
    </source>
</reference>
<dbReference type="SUPFAM" id="SSF46689">
    <property type="entry name" value="Homeodomain-like"/>
    <property type="match status" value="1"/>
</dbReference>
<accession>A0ABS9AAB9</accession>
<keyword evidence="8" id="KW-1185">Reference proteome</keyword>
<dbReference type="InterPro" id="IPR001647">
    <property type="entry name" value="HTH_TetR"/>
</dbReference>
<dbReference type="Pfam" id="PF13977">
    <property type="entry name" value="TetR_C_6"/>
    <property type="match status" value="1"/>
</dbReference>
<dbReference type="PANTHER" id="PTHR30055:SF234">
    <property type="entry name" value="HTH-TYPE TRANSCRIPTIONAL REGULATOR BETI"/>
    <property type="match status" value="1"/>
</dbReference>